<dbReference type="EMBL" id="JBCITK010000001">
    <property type="protein sequence ID" value="MEN0642694.1"/>
    <property type="molecule type" value="Genomic_DNA"/>
</dbReference>
<dbReference type="Pfam" id="PF00583">
    <property type="entry name" value="Acetyltransf_1"/>
    <property type="match status" value="1"/>
</dbReference>
<evidence type="ECO:0000313" key="3">
    <source>
        <dbReference type="Proteomes" id="UP001418796"/>
    </source>
</evidence>
<dbReference type="Proteomes" id="UP001418796">
    <property type="component" value="Unassembled WGS sequence"/>
</dbReference>
<accession>A0ABU9VFL2</accession>
<feature type="domain" description="N-acetyltransferase" evidence="1">
    <location>
        <begin position="2"/>
        <end position="161"/>
    </location>
</feature>
<dbReference type="InterPro" id="IPR000182">
    <property type="entry name" value="GNAT_dom"/>
</dbReference>
<protein>
    <submittedName>
        <fullName evidence="2">GNAT family N-acetyltransferase</fullName>
        <ecNumber evidence="2">2.3.1.-</ecNumber>
    </submittedName>
</protein>
<reference evidence="2 3" key="1">
    <citation type="submission" date="2024-03" db="EMBL/GenBank/DDBJ databases">
        <title>Bacilli Hybrid Assemblies.</title>
        <authorList>
            <person name="Kovac J."/>
        </authorList>
    </citation>
    <scope>NUCLEOTIDE SEQUENCE [LARGE SCALE GENOMIC DNA]</scope>
    <source>
        <strain evidence="2 3">FSL R7-0666</strain>
    </source>
</reference>
<dbReference type="Gene3D" id="3.40.630.30">
    <property type="match status" value="1"/>
</dbReference>
<proteinExistence type="predicted"/>
<dbReference type="SUPFAM" id="SSF55729">
    <property type="entry name" value="Acyl-CoA N-acyltransferases (Nat)"/>
    <property type="match status" value="1"/>
</dbReference>
<dbReference type="RefSeq" id="WP_343129776.1">
    <property type="nucleotide sequence ID" value="NZ_JBCITK010000001.1"/>
</dbReference>
<dbReference type="EC" id="2.3.1.-" evidence="2"/>
<organism evidence="2 3">
    <name type="scientific">Alkalicoccobacillus gibsonii</name>
    <dbReference type="NCBI Taxonomy" id="79881"/>
    <lineage>
        <taxon>Bacteria</taxon>
        <taxon>Bacillati</taxon>
        <taxon>Bacillota</taxon>
        <taxon>Bacilli</taxon>
        <taxon>Bacillales</taxon>
        <taxon>Bacillaceae</taxon>
        <taxon>Alkalicoccobacillus</taxon>
    </lineage>
</organism>
<dbReference type="PROSITE" id="PS51186">
    <property type="entry name" value="GNAT"/>
    <property type="match status" value="1"/>
</dbReference>
<dbReference type="InterPro" id="IPR050276">
    <property type="entry name" value="MshD_Acetyltransferase"/>
</dbReference>
<evidence type="ECO:0000313" key="2">
    <source>
        <dbReference type="EMBL" id="MEN0642694.1"/>
    </source>
</evidence>
<keyword evidence="2" id="KW-0012">Acyltransferase</keyword>
<dbReference type="PANTHER" id="PTHR43617">
    <property type="entry name" value="L-AMINO ACID N-ACETYLTRANSFERASE"/>
    <property type="match status" value="1"/>
</dbReference>
<dbReference type="InterPro" id="IPR016181">
    <property type="entry name" value="Acyl_CoA_acyltransferase"/>
</dbReference>
<gene>
    <name evidence="2" type="ORF">MKY91_05915</name>
</gene>
<dbReference type="GO" id="GO:0016746">
    <property type="term" value="F:acyltransferase activity"/>
    <property type="evidence" value="ECO:0007669"/>
    <property type="project" value="UniProtKB-KW"/>
</dbReference>
<name>A0ABU9VFL2_9BACI</name>
<sequence length="161" mass="17948">MITFKRITWENLDQCLKLEVAENQKTFVGSNEYSLAQAYVALEEGKLTVMPFAVYAGDTMIGFIMMTYSEEHEFGGGPSYTIARLMLDKQFQSRGYGMLATHEAIDYIRTFPKGTADSIYLSYEADNNVARALYTSCGFVETGQVDEDGELVAVLNLKGAE</sequence>
<evidence type="ECO:0000259" key="1">
    <source>
        <dbReference type="PROSITE" id="PS51186"/>
    </source>
</evidence>
<keyword evidence="2" id="KW-0808">Transferase</keyword>
<keyword evidence="3" id="KW-1185">Reference proteome</keyword>
<comment type="caution">
    <text evidence="2">The sequence shown here is derived from an EMBL/GenBank/DDBJ whole genome shotgun (WGS) entry which is preliminary data.</text>
</comment>